<comment type="caution">
    <text evidence="1">The sequence shown here is derived from an EMBL/GenBank/DDBJ whole genome shotgun (WGS) entry which is preliminary data.</text>
</comment>
<proteinExistence type="predicted"/>
<evidence type="ECO:0000313" key="1">
    <source>
        <dbReference type="EMBL" id="CAG8639804.1"/>
    </source>
</evidence>
<reference evidence="1" key="1">
    <citation type="submission" date="2021-06" db="EMBL/GenBank/DDBJ databases">
        <authorList>
            <person name="Kallberg Y."/>
            <person name="Tangrot J."/>
            <person name="Rosling A."/>
        </authorList>
    </citation>
    <scope>NUCLEOTIDE SEQUENCE</scope>
    <source>
        <strain evidence="1">28 12/20/2015</strain>
    </source>
</reference>
<gene>
    <name evidence="1" type="ORF">SPELUC_LOCUS8522</name>
</gene>
<sequence length="315" mass="35421">MPCHIDTIVKISQVRQTFRDDSKLTICATGFYPVESEDRELEMVLFIPINDEERDPNTQSIFKRNEFYCVGGKVVFGNFNGGLKLKMTVASSTHLTIRRDHGSNRCPLKVSLVGVMQGVPTEINDENAVIDVLVNDYAGQNYMLFVVGQMEVIEKDLYVYDVDVSYIDVSSGLKRKVSELGSSQTTSGLYRSVRSKLLTAHQDVNENSSKASRVASPVLGNEKNNFVTNPVIGNLDSSRHTRVEDDDFHDEDMNKSGRGINESGETKETIAYNDEKFMCNFEKSRKGKEKVFQPTVHNTKSRSELSKSTNCIEKM</sequence>
<protein>
    <submittedName>
        <fullName evidence="1">16858_t:CDS:1</fullName>
    </submittedName>
</protein>
<keyword evidence="2" id="KW-1185">Reference proteome</keyword>
<evidence type="ECO:0000313" key="2">
    <source>
        <dbReference type="Proteomes" id="UP000789366"/>
    </source>
</evidence>
<organism evidence="1 2">
    <name type="scientific">Cetraspora pellucida</name>
    <dbReference type="NCBI Taxonomy" id="1433469"/>
    <lineage>
        <taxon>Eukaryota</taxon>
        <taxon>Fungi</taxon>
        <taxon>Fungi incertae sedis</taxon>
        <taxon>Mucoromycota</taxon>
        <taxon>Glomeromycotina</taxon>
        <taxon>Glomeromycetes</taxon>
        <taxon>Diversisporales</taxon>
        <taxon>Gigasporaceae</taxon>
        <taxon>Cetraspora</taxon>
    </lineage>
</organism>
<accession>A0ACA9N8W2</accession>
<dbReference type="EMBL" id="CAJVPW010012911">
    <property type="protein sequence ID" value="CAG8639804.1"/>
    <property type="molecule type" value="Genomic_DNA"/>
</dbReference>
<dbReference type="Proteomes" id="UP000789366">
    <property type="component" value="Unassembled WGS sequence"/>
</dbReference>
<name>A0ACA9N8W2_9GLOM</name>